<reference evidence="9" key="1">
    <citation type="submission" date="2022-10" db="EMBL/GenBank/DDBJ databases">
        <title>Tapping the CABI collections for fungal endophytes: first genome assemblies for Collariella, Neodidymelliopsis, Ascochyta clinopodiicola, Didymella pomorum, Didymosphaeria variabile, Neocosmospora piperis and Neocucurbitaria cava.</title>
        <authorList>
            <person name="Hill R."/>
        </authorList>
    </citation>
    <scope>NUCLEOTIDE SEQUENCE</scope>
    <source>
        <strain evidence="9">IMI 360193</strain>
    </source>
</reference>
<evidence type="ECO:0000256" key="6">
    <source>
        <dbReference type="ARBA" id="ARBA00023242"/>
    </source>
</evidence>
<dbReference type="InterPro" id="IPR051059">
    <property type="entry name" value="VerF-like"/>
</dbReference>
<proteinExistence type="predicted"/>
<protein>
    <recommendedName>
        <fullName evidence="8">Xylanolytic transcriptional activator regulatory domain-containing protein</fullName>
    </recommendedName>
</protein>
<evidence type="ECO:0000256" key="5">
    <source>
        <dbReference type="ARBA" id="ARBA00022833"/>
    </source>
</evidence>
<accession>A0A9W8WT08</accession>
<sequence>MARHKQKDEEAGAEGCGILNTRKRMWKDEEGKIVAKKPAIAIEAQKPKSRPQPQPLPQPQHEDPLQALADFALFAHHEEGAPISPPISHNASLSNSLDDHDSGIASAYPTTTLDPNTLSTQTFSPIDQRFWSADLSQSESGPFATTAFDDAPFDDIFNPDTASSFNNPFTTMNNYNWLFDMDLAQATQVQQQPAVHDTFPNFSFQSNTVSQPSHAFDLQLDHMTFDKPLSTDGQYGSLPSQRTDSVVHQSPTAPLITPPLSEQQVSEQEFPTQILRAKDSNAQQGTRSNSQSQPNSPVPDVERPMSMLQPSQSLPIIDELARQQILDLIDITQPTAPDGSIVMRDHPLLSLSCLQTYCDLFWTRFNTTYPLMHMSTFEPSHVDTLLLMTVLLLGATYGEKDAHQLAVCIHDVLRPQIFANAGFSAKPDLWVLQTILLVECFGKSRAGQKQHDMSHLFHGLLINLIRRSDCQNIRPPTLEDATEDLEDDWRTWVDAEQKKRLAFLCFMWDTQHAVLFCQSLCMSAFELRSNLPCDQSLWEADSAETWHQLRQKQPPPPPFLSCLKMYLHPDPTAVPKNLNNLSRSLLLHGLMSVAWDMQRRDQTSLGDPVSANPLGNWQSRLAASYIAWNADYESFCNAYIARLPSKDHFLAKEFQVMRSATFSLYHSAHILLHTPFLDLQIYAGARHILGRPVARADYARSQRIVKKWVAENIKEAGKAVWHAAALVHQGVDVLDGELDVGAGRLWHHPWAVYLGTLIVWGVWYALPQPATGDMPSFGGFEDEDEIIWDPAAEMKGLLEMIGKAEPEMLLRVGYKDGISGAVGKRGTNGLAACVSRCLSKVRWAVVHDGMMVLRGLVQWRLVGGSGRGMFA</sequence>
<dbReference type="GO" id="GO:0000978">
    <property type="term" value="F:RNA polymerase II cis-regulatory region sequence-specific DNA binding"/>
    <property type="evidence" value="ECO:0007669"/>
    <property type="project" value="InterPro"/>
</dbReference>
<feature type="compositionally biased region" description="Polar residues" evidence="7">
    <location>
        <begin position="260"/>
        <end position="271"/>
    </location>
</feature>
<evidence type="ECO:0000256" key="4">
    <source>
        <dbReference type="ARBA" id="ARBA00022771"/>
    </source>
</evidence>
<evidence type="ECO:0000259" key="8">
    <source>
        <dbReference type="Pfam" id="PF04082"/>
    </source>
</evidence>
<feature type="domain" description="Xylanolytic transcriptional activator regulatory" evidence="8">
    <location>
        <begin position="359"/>
        <end position="603"/>
    </location>
</feature>
<dbReference type="Proteomes" id="UP001140562">
    <property type="component" value="Unassembled WGS sequence"/>
</dbReference>
<feature type="compositionally biased region" description="Polar residues" evidence="7">
    <location>
        <begin position="231"/>
        <end position="252"/>
    </location>
</feature>
<evidence type="ECO:0000313" key="10">
    <source>
        <dbReference type="Proteomes" id="UP001140562"/>
    </source>
</evidence>
<dbReference type="GO" id="GO:0006351">
    <property type="term" value="P:DNA-templated transcription"/>
    <property type="evidence" value="ECO:0007669"/>
    <property type="project" value="InterPro"/>
</dbReference>
<dbReference type="GO" id="GO:0000981">
    <property type="term" value="F:DNA-binding transcription factor activity, RNA polymerase II-specific"/>
    <property type="evidence" value="ECO:0007669"/>
    <property type="project" value="InterPro"/>
</dbReference>
<gene>
    <name evidence="9" type="ORF">N0V87_008422</name>
</gene>
<evidence type="ECO:0000256" key="3">
    <source>
        <dbReference type="ARBA" id="ARBA00022737"/>
    </source>
</evidence>
<keyword evidence="2" id="KW-0479">Metal-binding</keyword>
<dbReference type="EMBL" id="JAPEUV010000120">
    <property type="protein sequence ID" value="KAJ4332367.1"/>
    <property type="molecule type" value="Genomic_DNA"/>
</dbReference>
<dbReference type="AlphaFoldDB" id="A0A9W8WT08"/>
<dbReference type="GO" id="GO:0005634">
    <property type="term" value="C:nucleus"/>
    <property type="evidence" value="ECO:0007669"/>
    <property type="project" value="UniProtKB-SubCell"/>
</dbReference>
<feature type="region of interest" description="Disordered" evidence="7">
    <location>
        <begin position="1"/>
        <end position="62"/>
    </location>
</feature>
<dbReference type="PANTHER" id="PTHR40626:SF18">
    <property type="entry name" value="NICOTINATE CATABOLISM CLUSTER-SPECIFIC TRANSCRIPTION FACTOR"/>
    <property type="match status" value="1"/>
</dbReference>
<keyword evidence="3" id="KW-0677">Repeat</keyword>
<dbReference type="InterPro" id="IPR007219">
    <property type="entry name" value="XnlR_reg_dom"/>
</dbReference>
<dbReference type="CDD" id="cd12148">
    <property type="entry name" value="fungal_TF_MHR"/>
    <property type="match status" value="1"/>
</dbReference>
<feature type="region of interest" description="Disordered" evidence="7">
    <location>
        <begin position="230"/>
        <end position="305"/>
    </location>
</feature>
<evidence type="ECO:0000256" key="7">
    <source>
        <dbReference type="SAM" id="MobiDB-lite"/>
    </source>
</evidence>
<keyword evidence="5" id="KW-0862">Zinc</keyword>
<evidence type="ECO:0000256" key="2">
    <source>
        <dbReference type="ARBA" id="ARBA00022723"/>
    </source>
</evidence>
<dbReference type="PANTHER" id="PTHR40626">
    <property type="entry name" value="MIP31509P"/>
    <property type="match status" value="1"/>
</dbReference>
<evidence type="ECO:0000256" key="1">
    <source>
        <dbReference type="ARBA" id="ARBA00004123"/>
    </source>
</evidence>
<dbReference type="Pfam" id="PF04082">
    <property type="entry name" value="Fungal_trans"/>
    <property type="match status" value="1"/>
</dbReference>
<dbReference type="GO" id="GO:0008270">
    <property type="term" value="F:zinc ion binding"/>
    <property type="evidence" value="ECO:0007669"/>
    <property type="project" value="UniProtKB-KW"/>
</dbReference>
<evidence type="ECO:0000313" key="9">
    <source>
        <dbReference type="EMBL" id="KAJ4332367.1"/>
    </source>
</evidence>
<dbReference type="OrthoDB" id="1405595at2759"/>
<keyword evidence="6" id="KW-0539">Nucleus</keyword>
<dbReference type="GO" id="GO:0000785">
    <property type="term" value="C:chromatin"/>
    <property type="evidence" value="ECO:0007669"/>
    <property type="project" value="TreeGrafter"/>
</dbReference>
<keyword evidence="10" id="KW-1185">Reference proteome</keyword>
<keyword evidence="4" id="KW-0863">Zinc-finger</keyword>
<name>A0A9W8WT08_9PLEO</name>
<feature type="compositionally biased region" description="Basic and acidic residues" evidence="7">
    <location>
        <begin position="1"/>
        <end position="10"/>
    </location>
</feature>
<comment type="caution">
    <text evidence="9">The sequence shown here is derived from an EMBL/GenBank/DDBJ whole genome shotgun (WGS) entry which is preliminary data.</text>
</comment>
<comment type="subcellular location">
    <subcellularLocation>
        <location evidence="1">Nucleus</location>
    </subcellularLocation>
</comment>
<organism evidence="9 10">
    <name type="scientific">Didymella glomerata</name>
    <dbReference type="NCBI Taxonomy" id="749621"/>
    <lineage>
        <taxon>Eukaryota</taxon>
        <taxon>Fungi</taxon>
        <taxon>Dikarya</taxon>
        <taxon>Ascomycota</taxon>
        <taxon>Pezizomycotina</taxon>
        <taxon>Dothideomycetes</taxon>
        <taxon>Pleosporomycetidae</taxon>
        <taxon>Pleosporales</taxon>
        <taxon>Pleosporineae</taxon>
        <taxon>Didymellaceae</taxon>
        <taxon>Didymella</taxon>
    </lineage>
</organism>